<evidence type="ECO:0000256" key="1">
    <source>
        <dbReference type="SAM" id="MobiDB-lite"/>
    </source>
</evidence>
<sequence length="466" mass="50779">AGQAGDRHGAGQPGRRSRGGAVAGRRGGGRHGDRREGGRGAGGAAGRADRVADPVRPRRPRRAGLHPGRRRPRRPQPGGPPRRAPAAAGAGDGRPGRDGDLPLPGRLPGARHRHHRHQGQNDGLDALRRDAAALAAGDGPGRQHGRLGPGGAARGPAGDAGRAGDLLVAARSHDRARPLAPDRRPDQHRRRSSEHLPGFRGLRRDQARDHRRSGSGRLARRQPGRPRGVAGGGRNARPRRPVRPGRPRWRRRLARRRPPRLATRRRGVGSPPPGQPRPARRPRRGQRAGRTRRRSAPRGTAGRDRRGAGRLRRGEGPDGAGRHRRRRGLRQRHDRDGPRRGGGGARRPRRGDRPPARRRRRQGARPGAARGRRRRPPADPDRLPLRRHRHAAPGRPPPSVGHRATRAVHLDGRGGRSGTGRRRVGRDGPALARLRLLRPLRRRVRPGRAVPPPCPGADRRRRGAGM</sequence>
<accession>A0A6J4V840</accession>
<reference evidence="2" key="1">
    <citation type="submission" date="2020-02" db="EMBL/GenBank/DDBJ databases">
        <authorList>
            <person name="Meier V. D."/>
        </authorList>
    </citation>
    <scope>NUCLEOTIDE SEQUENCE</scope>
    <source>
        <strain evidence="2">AVDCRST_MAG59</strain>
    </source>
</reference>
<feature type="compositionally biased region" description="Basic residues" evidence="1">
    <location>
        <begin position="346"/>
        <end position="363"/>
    </location>
</feature>
<gene>
    <name evidence="2" type="ORF">AVDCRST_MAG59-3559</name>
</gene>
<feature type="compositionally biased region" description="Basic residues" evidence="1">
    <location>
        <begin position="236"/>
        <end position="267"/>
    </location>
</feature>
<feature type="compositionally biased region" description="Basic residues" evidence="1">
    <location>
        <begin position="57"/>
        <end position="74"/>
    </location>
</feature>
<feature type="compositionally biased region" description="Basic and acidic residues" evidence="1">
    <location>
        <begin position="47"/>
        <end position="56"/>
    </location>
</feature>
<feature type="compositionally biased region" description="Basic residues" evidence="1">
    <location>
        <begin position="109"/>
        <end position="118"/>
    </location>
</feature>
<keyword evidence="2" id="KW-0436">Ligase</keyword>
<feature type="compositionally biased region" description="Basic residues" evidence="1">
    <location>
        <begin position="209"/>
        <end position="224"/>
    </location>
</feature>
<evidence type="ECO:0000313" key="2">
    <source>
        <dbReference type="EMBL" id="CAA9571312.1"/>
    </source>
</evidence>
<feature type="non-terminal residue" evidence="2">
    <location>
        <position position="1"/>
    </location>
</feature>
<feature type="compositionally biased region" description="Low complexity" evidence="1">
    <location>
        <begin position="154"/>
        <end position="170"/>
    </location>
</feature>
<feature type="compositionally biased region" description="Basic residues" evidence="1">
    <location>
        <begin position="435"/>
        <end position="446"/>
    </location>
</feature>
<feature type="compositionally biased region" description="Basic residues" evidence="1">
    <location>
        <begin position="278"/>
        <end position="296"/>
    </location>
</feature>
<protein>
    <submittedName>
        <fullName evidence="2">UDP-N-acetylmuramoylalanine--D-glutamate ligase</fullName>
        <ecNumber evidence="2">6.3.2.9</ecNumber>
    </submittedName>
</protein>
<dbReference type="EC" id="6.3.2.9" evidence="2"/>
<dbReference type="AlphaFoldDB" id="A0A6J4V840"/>
<dbReference type="GO" id="GO:0008764">
    <property type="term" value="F:UDP-N-acetylmuramoylalanine-D-glutamate ligase activity"/>
    <property type="evidence" value="ECO:0007669"/>
    <property type="project" value="UniProtKB-EC"/>
</dbReference>
<dbReference type="EMBL" id="CADCWF010000255">
    <property type="protein sequence ID" value="CAA9571312.1"/>
    <property type="molecule type" value="Genomic_DNA"/>
</dbReference>
<proteinExistence type="predicted"/>
<feature type="non-terminal residue" evidence="2">
    <location>
        <position position="466"/>
    </location>
</feature>
<feature type="region of interest" description="Disordered" evidence="1">
    <location>
        <begin position="1"/>
        <end position="466"/>
    </location>
</feature>
<feature type="compositionally biased region" description="Gly residues" evidence="1">
    <location>
        <begin position="138"/>
        <end position="153"/>
    </location>
</feature>
<feature type="compositionally biased region" description="Basic and acidic residues" evidence="1">
    <location>
        <begin position="301"/>
        <end position="316"/>
    </location>
</feature>
<organism evidence="2">
    <name type="scientific">uncultured Thermomicrobiales bacterium</name>
    <dbReference type="NCBI Taxonomy" id="1645740"/>
    <lineage>
        <taxon>Bacteria</taxon>
        <taxon>Pseudomonadati</taxon>
        <taxon>Thermomicrobiota</taxon>
        <taxon>Thermomicrobia</taxon>
        <taxon>Thermomicrobiales</taxon>
        <taxon>environmental samples</taxon>
    </lineage>
</organism>
<feature type="compositionally biased region" description="Basic and acidic residues" evidence="1">
    <location>
        <begin position="171"/>
        <end position="185"/>
    </location>
</feature>
<name>A0A6J4V840_9BACT</name>